<dbReference type="Proteomes" id="UP000879542">
    <property type="component" value="Unassembled WGS sequence"/>
</dbReference>
<keyword evidence="1" id="KW-0472">Membrane</keyword>
<reference evidence="5" key="2">
    <citation type="journal article" date="2018" name="Genome Biol.">
        <title>SKESA: strategic k-mer extension for scrupulous assemblies.</title>
        <authorList>
            <person name="Souvorov A."/>
            <person name="Agarwala R."/>
            <person name="Lipman D.J."/>
        </authorList>
    </citation>
    <scope>NUCLEOTIDE SEQUENCE</scope>
    <source>
        <strain evidence="5">Clostridioides</strain>
    </source>
</reference>
<dbReference type="EMBL" id="LK932410">
    <property type="protein sequence ID" value="CDS89012.1"/>
    <property type="molecule type" value="Genomic_DNA"/>
</dbReference>
<reference evidence="5" key="4">
    <citation type="submission" date="2021-06" db="EMBL/GenBank/DDBJ databases">
        <authorList>
            <consortium name="NCBI Pathogen Detection Project"/>
        </authorList>
    </citation>
    <scope>NUCLEOTIDE SEQUENCE</scope>
    <source>
        <strain evidence="5">Clostridioides</strain>
    </source>
</reference>
<gene>
    <name evidence="4" type="ORF">BN1095_20259</name>
    <name evidence="2" type="ORF">BN1096_690013</name>
    <name evidence="3" type="ORF">BN1097_700013</name>
    <name evidence="5" type="ORF">KRQ00_003103</name>
    <name evidence="7" type="ORF">SAMEA1402366_02489</name>
    <name evidence="6" type="ORF">SAMEA1402399_00688</name>
</gene>
<evidence type="ECO:0000313" key="9">
    <source>
        <dbReference type="Proteomes" id="UP000411588"/>
    </source>
</evidence>
<evidence type="ECO:0000313" key="3">
    <source>
        <dbReference type="EMBL" id="CDS89012.1"/>
    </source>
</evidence>
<sequence>MKKCLYCNRDIKSPNNKLAIKYDDNMNIYPCRAECKEKIEEYIAKKPTYKFINILEVLLGVGGIFCFLSKWTIAAQVVLGIDALVIFLFPLAGFKMNGKLSMEQTKNQSRSIAISILAFIVIITVLYFKQVGK</sequence>
<feature type="transmembrane region" description="Helical" evidence="1">
    <location>
        <begin position="51"/>
        <end position="71"/>
    </location>
</feature>
<dbReference type="EMBL" id="LK932523">
    <property type="protein sequence ID" value="CDS88356.1"/>
    <property type="molecule type" value="Genomic_DNA"/>
</dbReference>
<dbReference type="EMBL" id="LK932849">
    <property type="protein sequence ID" value="CDS95999.1"/>
    <property type="molecule type" value="Genomic_DNA"/>
</dbReference>
<dbReference type="Proteomes" id="UP000372533">
    <property type="component" value="Unassembled WGS sequence"/>
</dbReference>
<protein>
    <submittedName>
        <fullName evidence="2 6">Membrane protein</fullName>
    </submittedName>
</protein>
<evidence type="ECO:0000256" key="1">
    <source>
        <dbReference type="SAM" id="Phobius"/>
    </source>
</evidence>
<evidence type="ECO:0000313" key="2">
    <source>
        <dbReference type="EMBL" id="CDS88356.1"/>
    </source>
</evidence>
<evidence type="ECO:0000313" key="6">
    <source>
        <dbReference type="EMBL" id="VFD29641.1"/>
    </source>
</evidence>
<dbReference type="KEGG" id="pdf:CD630DERM_27310"/>
<dbReference type="GeneID" id="66355138"/>
<proteinExistence type="predicted"/>
<dbReference type="EMBL" id="CAAJVP010000012">
    <property type="protein sequence ID" value="VHY11983.1"/>
    <property type="molecule type" value="Genomic_DNA"/>
</dbReference>
<organism evidence="2">
    <name type="scientific">Clostridioides difficile</name>
    <name type="common">Peptoclostridium difficile</name>
    <dbReference type="NCBI Taxonomy" id="1496"/>
    <lineage>
        <taxon>Bacteria</taxon>
        <taxon>Bacillati</taxon>
        <taxon>Bacillota</taxon>
        <taxon>Clostridia</taxon>
        <taxon>Peptostreptococcales</taxon>
        <taxon>Peptostreptococcaceae</taxon>
        <taxon>Clostridioides</taxon>
    </lineage>
</organism>
<dbReference type="EMBL" id="DAEQIJ010000017">
    <property type="protein sequence ID" value="HBH2621317.1"/>
    <property type="molecule type" value="Genomic_DNA"/>
</dbReference>
<accession>A0A031WEL1</accession>
<evidence type="ECO:0000313" key="7">
    <source>
        <dbReference type="EMBL" id="VHY11983.1"/>
    </source>
</evidence>
<dbReference type="AlphaFoldDB" id="A0A031WEL1"/>
<evidence type="ECO:0000313" key="4">
    <source>
        <dbReference type="EMBL" id="CDS95999.1"/>
    </source>
</evidence>
<dbReference type="Proteomes" id="UP000411588">
    <property type="component" value="Unassembled WGS sequence"/>
</dbReference>
<evidence type="ECO:0000313" key="8">
    <source>
        <dbReference type="Proteomes" id="UP000372533"/>
    </source>
</evidence>
<dbReference type="PATRIC" id="fig|1496.1371.peg.2272"/>
<feature type="transmembrane region" description="Helical" evidence="1">
    <location>
        <begin position="109"/>
        <end position="128"/>
    </location>
</feature>
<reference evidence="6 9" key="3">
    <citation type="submission" date="2019-02" db="EMBL/GenBank/DDBJ databases">
        <authorList>
            <consortium name="Pathogen Informatics"/>
        </authorList>
    </citation>
    <scope>NUCLEOTIDE SEQUENCE [LARGE SCALE GENOMIC DNA]</scope>
    <source>
        <strain evidence="6">Clo34</strain>
        <strain evidence="9">clo34</strain>
        <strain evidence="8">tl291</strain>
        <strain evidence="7">Tl291</strain>
    </source>
</reference>
<feature type="transmembrane region" description="Helical" evidence="1">
    <location>
        <begin position="77"/>
        <end position="97"/>
    </location>
</feature>
<keyword evidence="1" id="KW-0812">Transmembrane</keyword>
<reference evidence="2" key="1">
    <citation type="submission" date="2014-07" db="EMBL/GenBank/DDBJ databases">
        <authorList>
            <person name="Monot Marc"/>
        </authorList>
    </citation>
    <scope>NUCLEOTIDE SEQUENCE</scope>
    <source>
        <strain evidence="4">7032989</strain>
        <strain evidence="3">7032994</strain>
    </source>
</reference>
<keyword evidence="1" id="KW-1133">Transmembrane helix</keyword>
<dbReference type="EMBL" id="CAADAN010000002">
    <property type="protein sequence ID" value="VFD29641.1"/>
    <property type="molecule type" value="Genomic_DNA"/>
</dbReference>
<evidence type="ECO:0000313" key="5">
    <source>
        <dbReference type="EMBL" id="HBH2621317.1"/>
    </source>
</evidence>
<name>A0A031WEL1_CLODI</name>
<dbReference type="RefSeq" id="WP_003426410.1">
    <property type="nucleotide sequence ID" value="NZ_AP025558.1"/>
</dbReference>